<feature type="region of interest" description="Disordered" evidence="1">
    <location>
        <begin position="177"/>
        <end position="217"/>
    </location>
</feature>
<sequence length="217" mass="23809">MASPGRPRVGKVRSRSGLLRKGEKKKTPVEVSSDNAEKDAVVQNLKGKLEGSGGNLEEVLVLKDLIEELLAAKSVARSSSGGIGMSMKGNEKQGEPEKGEKAKDVAEKNEEPDLAMGKETGKEDLASGLYFKDRVVYYCAMHYTEIQPLCKKKDIPYKKKDGGVWELARLNFEVLQKLEDQKEESNTTDNETSEDSSEHESNSESEKDSGQNDIAGI</sequence>
<comment type="caution">
    <text evidence="2">The sequence shown here is derived from an EMBL/GenBank/DDBJ whole genome shotgun (WGS) entry which is preliminary data.</text>
</comment>
<gene>
    <name evidence="2" type="ORF">CBR_g8778</name>
</gene>
<dbReference type="EMBL" id="BFEA01000145">
    <property type="protein sequence ID" value="GBG71359.1"/>
    <property type="molecule type" value="Genomic_DNA"/>
</dbReference>
<evidence type="ECO:0000256" key="1">
    <source>
        <dbReference type="SAM" id="MobiDB-lite"/>
    </source>
</evidence>
<accession>A0A388KMS4</accession>
<feature type="region of interest" description="Disordered" evidence="1">
    <location>
        <begin position="1"/>
        <end position="39"/>
    </location>
</feature>
<dbReference type="AlphaFoldDB" id="A0A388KMS4"/>
<organism evidence="2 3">
    <name type="scientific">Chara braunii</name>
    <name type="common">Braun's stonewort</name>
    <dbReference type="NCBI Taxonomy" id="69332"/>
    <lineage>
        <taxon>Eukaryota</taxon>
        <taxon>Viridiplantae</taxon>
        <taxon>Streptophyta</taxon>
        <taxon>Charophyceae</taxon>
        <taxon>Charales</taxon>
        <taxon>Characeae</taxon>
        <taxon>Chara</taxon>
    </lineage>
</organism>
<name>A0A388KMS4_CHABU</name>
<protein>
    <submittedName>
        <fullName evidence="2">Uncharacterized protein</fullName>
    </submittedName>
</protein>
<keyword evidence="3" id="KW-1185">Reference proteome</keyword>
<evidence type="ECO:0000313" key="2">
    <source>
        <dbReference type="EMBL" id="GBG71359.1"/>
    </source>
</evidence>
<feature type="region of interest" description="Disordered" evidence="1">
    <location>
        <begin position="78"/>
        <end position="120"/>
    </location>
</feature>
<reference evidence="2 3" key="1">
    <citation type="journal article" date="2018" name="Cell">
        <title>The Chara Genome: Secondary Complexity and Implications for Plant Terrestrialization.</title>
        <authorList>
            <person name="Nishiyama T."/>
            <person name="Sakayama H."/>
            <person name="Vries J.D."/>
            <person name="Buschmann H."/>
            <person name="Saint-Marcoux D."/>
            <person name="Ullrich K.K."/>
            <person name="Haas F.B."/>
            <person name="Vanderstraeten L."/>
            <person name="Becker D."/>
            <person name="Lang D."/>
            <person name="Vosolsobe S."/>
            <person name="Rombauts S."/>
            <person name="Wilhelmsson P.K.I."/>
            <person name="Janitza P."/>
            <person name="Kern R."/>
            <person name="Heyl A."/>
            <person name="Rumpler F."/>
            <person name="Villalobos L.I.A.C."/>
            <person name="Clay J.M."/>
            <person name="Skokan R."/>
            <person name="Toyoda A."/>
            <person name="Suzuki Y."/>
            <person name="Kagoshima H."/>
            <person name="Schijlen E."/>
            <person name="Tajeshwar N."/>
            <person name="Catarino B."/>
            <person name="Hetherington A.J."/>
            <person name="Saltykova A."/>
            <person name="Bonnot C."/>
            <person name="Breuninger H."/>
            <person name="Symeonidi A."/>
            <person name="Radhakrishnan G.V."/>
            <person name="Van Nieuwerburgh F."/>
            <person name="Deforce D."/>
            <person name="Chang C."/>
            <person name="Karol K.G."/>
            <person name="Hedrich R."/>
            <person name="Ulvskov P."/>
            <person name="Glockner G."/>
            <person name="Delwiche C.F."/>
            <person name="Petrasek J."/>
            <person name="Van de Peer Y."/>
            <person name="Friml J."/>
            <person name="Beilby M."/>
            <person name="Dolan L."/>
            <person name="Kohara Y."/>
            <person name="Sugano S."/>
            <person name="Fujiyama A."/>
            <person name="Delaux P.-M."/>
            <person name="Quint M."/>
            <person name="TheiBen G."/>
            <person name="Hagemann M."/>
            <person name="Harholt J."/>
            <person name="Dunand C."/>
            <person name="Zachgo S."/>
            <person name="Langdale J."/>
            <person name="Maumus F."/>
            <person name="Straeten D.V.D."/>
            <person name="Gould S.B."/>
            <person name="Rensing S.A."/>
        </authorList>
    </citation>
    <scope>NUCLEOTIDE SEQUENCE [LARGE SCALE GENOMIC DNA]</scope>
    <source>
        <strain evidence="2 3">S276</strain>
    </source>
</reference>
<dbReference type="Proteomes" id="UP000265515">
    <property type="component" value="Unassembled WGS sequence"/>
</dbReference>
<proteinExistence type="predicted"/>
<dbReference type="Gramene" id="GBG71359">
    <property type="protein sequence ID" value="GBG71359"/>
    <property type="gene ID" value="CBR_g8778"/>
</dbReference>
<feature type="compositionally biased region" description="Basic and acidic residues" evidence="1">
    <location>
        <begin position="89"/>
        <end position="111"/>
    </location>
</feature>
<feature type="compositionally biased region" description="Basic and acidic residues" evidence="1">
    <location>
        <begin position="196"/>
        <end position="210"/>
    </location>
</feature>
<evidence type="ECO:0000313" key="3">
    <source>
        <dbReference type="Proteomes" id="UP000265515"/>
    </source>
</evidence>